<comment type="caution">
    <text evidence="2">The sequence shown here is derived from an EMBL/GenBank/DDBJ whole genome shotgun (WGS) entry which is preliminary data.</text>
</comment>
<organism evidence="2 3">
    <name type="scientific">Leptolyngbya iicbica LK</name>
    <dbReference type="NCBI Taxonomy" id="2294035"/>
    <lineage>
        <taxon>Bacteria</taxon>
        <taxon>Bacillati</taxon>
        <taxon>Cyanobacteriota</taxon>
        <taxon>Cyanophyceae</taxon>
        <taxon>Leptolyngbyales</taxon>
        <taxon>Leptolyngbyaceae</taxon>
        <taxon>Leptolyngbya group</taxon>
        <taxon>Leptolyngbya</taxon>
        <taxon>Leptolyngbya iicbica</taxon>
    </lineage>
</organism>
<evidence type="ECO:0000256" key="1">
    <source>
        <dbReference type="SAM" id="MobiDB-lite"/>
    </source>
</evidence>
<accession>A0A4Q7EEW1</accession>
<dbReference type="EMBL" id="QVFV01000001">
    <property type="protein sequence ID" value="RZM82081.1"/>
    <property type="molecule type" value="Genomic_DNA"/>
</dbReference>
<dbReference type="AlphaFoldDB" id="A0A4Q7EEW1"/>
<evidence type="ECO:0000313" key="2">
    <source>
        <dbReference type="EMBL" id="RZM82081.1"/>
    </source>
</evidence>
<gene>
    <name evidence="2" type="ORF">DYY88_02130</name>
</gene>
<feature type="compositionally biased region" description="Basic and acidic residues" evidence="1">
    <location>
        <begin position="535"/>
        <end position="547"/>
    </location>
</feature>
<dbReference type="OrthoDB" id="5493458at2"/>
<feature type="region of interest" description="Disordered" evidence="1">
    <location>
        <begin position="527"/>
        <end position="547"/>
    </location>
</feature>
<dbReference type="Proteomes" id="UP000292459">
    <property type="component" value="Unassembled WGS sequence"/>
</dbReference>
<name>A0A4Q7EEW1_9CYAN</name>
<evidence type="ECO:0000313" key="3">
    <source>
        <dbReference type="Proteomes" id="UP000292459"/>
    </source>
</evidence>
<protein>
    <submittedName>
        <fullName evidence="2">Uncharacterized protein</fullName>
    </submittedName>
</protein>
<dbReference type="RefSeq" id="WP_044150852.1">
    <property type="nucleotide sequence ID" value="NZ_QVFV01000001.1"/>
</dbReference>
<sequence length="547" mass="61439">MPLLPVFQSYVEHQVARVLTQCDRDPDSPTFGCFDRNYWHYKIRDFPSSILQQGAFTLEAIRTGQVLSLPPTTQCDRWAVAAVNALARQVDRRGRVDEYYPFEAGYPPAAFGLYAAGRLLLDWATHAPHLAAQVQREPLRRLAQHLANRLEAGATNQQAAGLAGLALAAKVGLIPNHADRIHSLATQLFQSQHPEGWFNEYGGPDFGYLTVTLDALVDYHDATGDERAIAAINRAVTFLTQLVGGDGRLPSTLNSRNTDYVVPYGLVRAASWNLTAAWLVETLFRDLHEPHHFAWSTDDRYHCHYLFASIVRSLPHLAAMEPAQQPYWDESLWLPGCGYAVYRPKAQPWTAYVAARKGGLVRIHRHQSADQPPILEHGWRITQGQKSWTSNWWSADWQITAQDHSLQITGQCPRTSFHVPTPLKHGILRLLAWVLRQRLIPLLKRAMIFRPGSSTGPSFTRTLEWGPWGVSRQDQLGAWPGGTAIASPRQNLRHVASADSFSREEFLPSLLPSEALALEQGQVINAKWDANATEPKGDRPHNQENRR</sequence>
<proteinExistence type="predicted"/>
<dbReference type="SUPFAM" id="SSF81853">
    <property type="entry name" value="Family 10 polysaccharide lyase"/>
    <property type="match status" value="1"/>
</dbReference>
<keyword evidence="3" id="KW-1185">Reference proteome</keyword>
<reference evidence="2 3" key="1">
    <citation type="submission" date="2018-11" db="EMBL/GenBank/DDBJ databases">
        <title>Whole genome sequencing of an environmental sample.</title>
        <authorList>
            <person name="Sarangi A.N."/>
            <person name="Singh D."/>
            <person name="Tripathy S."/>
        </authorList>
    </citation>
    <scope>NUCLEOTIDE SEQUENCE [LARGE SCALE GENOMIC DNA]</scope>
    <source>
        <strain evidence="2 3">Lakshadweep</strain>
    </source>
</reference>